<sequence>MKTLVSFLLFDMFLATLLVPAYAQEKISGKEIIKQSQKAFYYAGNDMKSKIEMTLINKAGKKRFREMTMLRINVDGTLEQKFYIYFHRPADVRGTSFLVLKYPDKDDDRWLFISAIKLVKRIASSDQFSSFVGSDFTYEDISGRDLEADKYRLVKTEQINGKSAYVVESTPISVAAYTRKISWIDTNTFLPLKEEYYDIQKELYKIFSADQIEDVKGIPTIMKRSITNVKRGHRTEVLYKTAEYGLGMPNSVFTERSLRRPPLKWIK</sequence>
<reference evidence="2" key="1">
    <citation type="submission" date="2018-06" db="EMBL/GenBank/DDBJ databases">
        <authorList>
            <person name="Zhirakovskaya E."/>
        </authorList>
    </citation>
    <scope>NUCLEOTIDE SEQUENCE</scope>
</reference>
<evidence type="ECO:0000259" key="1">
    <source>
        <dbReference type="Pfam" id="PF17131"/>
    </source>
</evidence>
<organism evidence="2">
    <name type="scientific">hydrothermal vent metagenome</name>
    <dbReference type="NCBI Taxonomy" id="652676"/>
    <lineage>
        <taxon>unclassified sequences</taxon>
        <taxon>metagenomes</taxon>
        <taxon>ecological metagenomes</taxon>
    </lineage>
</organism>
<gene>
    <name evidence="2" type="ORF">MNBD_NITROSPINAE04-1219</name>
</gene>
<name>A0A3B1D265_9ZZZZ</name>
<dbReference type="Gene3D" id="2.50.20.10">
    <property type="entry name" value="Lipoprotein localisation LolA/LolB/LppX"/>
    <property type="match status" value="1"/>
</dbReference>
<protein>
    <submittedName>
        <fullName evidence="2">Outer membrane protein</fullName>
    </submittedName>
</protein>
<dbReference type="CDD" id="cd16329">
    <property type="entry name" value="LolA_like"/>
    <property type="match status" value="1"/>
</dbReference>
<dbReference type="AlphaFoldDB" id="A0A3B1D265"/>
<dbReference type="EMBL" id="UOGA01000313">
    <property type="protein sequence ID" value="VAX25715.1"/>
    <property type="molecule type" value="Genomic_DNA"/>
</dbReference>
<feature type="domain" description="Uncharacterized protein TP-0789" evidence="1">
    <location>
        <begin position="79"/>
        <end position="260"/>
    </location>
</feature>
<dbReference type="Pfam" id="PF17131">
    <property type="entry name" value="LolA_like"/>
    <property type="match status" value="1"/>
</dbReference>
<accession>A0A3B1D265</accession>
<evidence type="ECO:0000313" key="2">
    <source>
        <dbReference type="EMBL" id="VAX25715.1"/>
    </source>
</evidence>
<dbReference type="InterPro" id="IPR033399">
    <property type="entry name" value="TP_0789-like"/>
</dbReference>
<proteinExistence type="predicted"/>